<dbReference type="PIRSF" id="PIRSF006648">
    <property type="entry name" value="DrrB"/>
    <property type="match status" value="1"/>
</dbReference>
<dbReference type="RefSeq" id="WP_013251859.1">
    <property type="nucleotide sequence ID" value="NC_014363.1"/>
</dbReference>
<dbReference type="GO" id="GO:0140359">
    <property type="term" value="F:ABC-type transporter activity"/>
    <property type="evidence" value="ECO:0007669"/>
    <property type="project" value="InterPro"/>
</dbReference>
<dbReference type="eggNOG" id="COG1682">
    <property type="taxonomic scope" value="Bacteria"/>
</dbReference>
<dbReference type="OrthoDB" id="9789409at2"/>
<keyword evidence="8 9" id="KW-0472">Membrane</keyword>
<feature type="domain" description="ABC transmembrane type-2" evidence="10">
    <location>
        <begin position="50"/>
        <end position="271"/>
    </location>
</feature>
<keyword evidence="3 9" id="KW-0813">Transport</keyword>
<dbReference type="PANTHER" id="PTHR30413:SF8">
    <property type="entry name" value="TRANSPORT PERMEASE PROTEIN"/>
    <property type="match status" value="1"/>
</dbReference>
<feature type="transmembrane region" description="Helical" evidence="9">
    <location>
        <begin position="86"/>
        <end position="110"/>
    </location>
</feature>
<evidence type="ECO:0000256" key="5">
    <source>
        <dbReference type="ARBA" id="ARBA00022519"/>
    </source>
</evidence>
<evidence type="ECO:0000313" key="11">
    <source>
        <dbReference type="EMBL" id="ADK68107.1"/>
    </source>
</evidence>
<proteinExistence type="inferred from homology"/>
<evidence type="ECO:0000256" key="6">
    <source>
        <dbReference type="ARBA" id="ARBA00022692"/>
    </source>
</evidence>
<evidence type="ECO:0000256" key="9">
    <source>
        <dbReference type="RuleBase" id="RU361157"/>
    </source>
</evidence>
<feature type="transmembrane region" description="Helical" evidence="9">
    <location>
        <begin position="131"/>
        <end position="155"/>
    </location>
</feature>
<feature type="transmembrane region" description="Helical" evidence="9">
    <location>
        <begin position="161"/>
        <end position="180"/>
    </location>
</feature>
<keyword evidence="5" id="KW-0997">Cell inner membrane</keyword>
<evidence type="ECO:0000256" key="3">
    <source>
        <dbReference type="ARBA" id="ARBA00022448"/>
    </source>
</evidence>
<dbReference type="HOGENOM" id="CLU_060703_1_1_11"/>
<evidence type="ECO:0000313" key="12">
    <source>
        <dbReference type="Proteomes" id="UP000000333"/>
    </source>
</evidence>
<dbReference type="GO" id="GO:0015920">
    <property type="term" value="P:lipopolysaccharide transport"/>
    <property type="evidence" value="ECO:0007669"/>
    <property type="project" value="TreeGrafter"/>
</dbReference>
<dbReference type="STRING" id="633147.Olsu_0996"/>
<dbReference type="KEGG" id="ols:Olsu_0996"/>
<dbReference type="PATRIC" id="fig|633147.7.peg.550"/>
<organism evidence="11 12">
    <name type="scientific">Olsenella uli (strain ATCC 49627 / DSM 7084 / CCUG 31166 / CIP 109912 / JCM 12494 / LMG 11480 / NCIMB 702895 / VPI D76D-27C)</name>
    <name type="common">Lactobacillus uli</name>
    <dbReference type="NCBI Taxonomy" id="633147"/>
    <lineage>
        <taxon>Bacteria</taxon>
        <taxon>Bacillati</taxon>
        <taxon>Actinomycetota</taxon>
        <taxon>Coriobacteriia</taxon>
        <taxon>Coriobacteriales</taxon>
        <taxon>Atopobiaceae</taxon>
        <taxon>Olsenella</taxon>
    </lineage>
</organism>
<evidence type="ECO:0000259" key="10">
    <source>
        <dbReference type="PROSITE" id="PS51012"/>
    </source>
</evidence>
<feature type="transmembrane region" description="Helical" evidence="9">
    <location>
        <begin position="49"/>
        <end position="74"/>
    </location>
</feature>
<dbReference type="GeneID" id="78512417"/>
<feature type="transmembrane region" description="Helical" evidence="9">
    <location>
        <begin position="249"/>
        <end position="268"/>
    </location>
</feature>
<dbReference type="EMBL" id="CP002106">
    <property type="protein sequence ID" value="ADK68107.1"/>
    <property type="molecule type" value="Genomic_DNA"/>
</dbReference>
<dbReference type="InterPro" id="IPR013525">
    <property type="entry name" value="ABC2_TM"/>
</dbReference>
<accession>E1QVF4</accession>
<feature type="transmembrane region" description="Helical" evidence="9">
    <location>
        <begin position="192"/>
        <end position="210"/>
    </location>
</feature>
<name>E1QVF4_OLSUV</name>
<evidence type="ECO:0000256" key="4">
    <source>
        <dbReference type="ARBA" id="ARBA00022475"/>
    </source>
</evidence>
<evidence type="ECO:0000256" key="1">
    <source>
        <dbReference type="ARBA" id="ARBA00004429"/>
    </source>
</evidence>
<reference evidence="11 12" key="1">
    <citation type="journal article" date="2010" name="Stand. Genomic Sci.">
        <title>Complete genome sequence of Olsenella uli type strain (VPI D76D-27C).</title>
        <authorList>
            <person name="Goker M."/>
            <person name="Held B."/>
            <person name="Lucas S."/>
            <person name="Nolan M."/>
            <person name="Yasawong M."/>
            <person name="Glavina Del Rio T."/>
            <person name="Tice H."/>
            <person name="Cheng J.F."/>
            <person name="Bruce D."/>
            <person name="Detter J.C."/>
            <person name="Tapia R."/>
            <person name="Han C."/>
            <person name="Goodwin L."/>
            <person name="Pitluck S."/>
            <person name="Liolios K."/>
            <person name="Ivanova N."/>
            <person name="Mavromatis K."/>
            <person name="Mikhailova N."/>
            <person name="Pati A."/>
            <person name="Chen A."/>
            <person name="Palaniappan K."/>
            <person name="Land M."/>
            <person name="Hauser L."/>
            <person name="Chang Y.J."/>
            <person name="Jeffries C.D."/>
            <person name="Rohde M."/>
            <person name="Sikorski J."/>
            <person name="Pukall R."/>
            <person name="Woyke T."/>
            <person name="Bristow J."/>
            <person name="Eisen J.A."/>
            <person name="Markowitz V."/>
            <person name="Hugenholtz P."/>
            <person name="Kyrpides N.C."/>
            <person name="Klenk H.P."/>
            <person name="Lapidus A."/>
        </authorList>
    </citation>
    <scope>NUCLEOTIDE SEQUENCE [LARGE SCALE GENOMIC DNA]</scope>
    <source>
        <strain evidence="12">ATCC 49627 / DSM 7084 / CIP 109912 / JCM 12494 / NCIMB 702895 / VPI D76D-27C</strain>
    </source>
</reference>
<comment type="subcellular location">
    <subcellularLocation>
        <location evidence="1">Cell inner membrane</location>
        <topology evidence="1">Multi-pass membrane protein</topology>
    </subcellularLocation>
    <subcellularLocation>
        <location evidence="9">Cell membrane</location>
        <topology evidence="9">Multi-pass membrane protein</topology>
    </subcellularLocation>
</comment>
<keyword evidence="4 9" id="KW-1003">Cell membrane</keyword>
<dbReference type="InterPro" id="IPR047817">
    <property type="entry name" value="ABC2_TM_bact-type"/>
</dbReference>
<keyword evidence="6 9" id="KW-0812">Transmembrane</keyword>
<evidence type="ECO:0000256" key="8">
    <source>
        <dbReference type="ARBA" id="ARBA00023136"/>
    </source>
</evidence>
<dbReference type="Proteomes" id="UP000000333">
    <property type="component" value="Chromosome"/>
</dbReference>
<sequence length="279" mass="31697">MEADVVRGEVPPTQSHKREDAWYTSSKRDAFILRQLVAKDFKLKYRRSALGVVWSVLNPLLMMIVMSVVFSTLMRFSSDSIPSYPLYIILGNITFQLMSDSTSQGMTSIIGASSLLKKVRINRWVFPVEKVLFAMVNFAFSFVAVILVMVVAGVAPTPCMLLLPLWLALVGIFCAGLSLFLSTASVFFRDVIHLWGVVLTAWTYATPLFYTQELLPPWMLEVELANPMYHYVNVVRDLVLYGRMPNPNAFLACAFFALFFLALGYVVFRKNEHKFILYI</sequence>
<evidence type="ECO:0000256" key="2">
    <source>
        <dbReference type="ARBA" id="ARBA00007783"/>
    </source>
</evidence>
<dbReference type="InterPro" id="IPR000412">
    <property type="entry name" value="ABC_2_transport"/>
</dbReference>
<evidence type="ECO:0000256" key="7">
    <source>
        <dbReference type="ARBA" id="ARBA00022989"/>
    </source>
</evidence>
<dbReference type="AlphaFoldDB" id="E1QVF4"/>
<dbReference type="PROSITE" id="PS51012">
    <property type="entry name" value="ABC_TM2"/>
    <property type="match status" value="1"/>
</dbReference>
<keyword evidence="7 9" id="KW-1133">Transmembrane helix</keyword>
<protein>
    <recommendedName>
        <fullName evidence="9">Transport permease protein</fullName>
    </recommendedName>
</protein>
<gene>
    <name evidence="11" type="ordered locus">Olsu_0996</name>
</gene>
<dbReference type="Pfam" id="PF01061">
    <property type="entry name" value="ABC2_membrane"/>
    <property type="match status" value="1"/>
</dbReference>
<dbReference type="GO" id="GO:0043190">
    <property type="term" value="C:ATP-binding cassette (ABC) transporter complex"/>
    <property type="evidence" value="ECO:0007669"/>
    <property type="project" value="InterPro"/>
</dbReference>
<keyword evidence="12" id="KW-1185">Reference proteome</keyword>
<comment type="similarity">
    <text evidence="2 9">Belongs to the ABC-2 integral membrane protein family.</text>
</comment>
<dbReference type="PANTHER" id="PTHR30413">
    <property type="entry name" value="INNER MEMBRANE TRANSPORT PERMEASE"/>
    <property type="match status" value="1"/>
</dbReference>